<sequence>MVIVGNRSRVCCTLLALEGWERAIFTCASGGRQTRSSVLPTTVVPVKESRVTRKALDQSSRYADLSLDEATLV</sequence>
<proteinExistence type="predicted"/>
<gene>
    <name evidence="1" type="primary">rbcL</name>
    <name evidence="1" type="ORF">SPIL2461_LOCUS8935</name>
</gene>
<reference evidence="1" key="1">
    <citation type="submission" date="2021-02" db="EMBL/GenBank/DDBJ databases">
        <authorList>
            <person name="Dougan E. K."/>
            <person name="Rhodes N."/>
            <person name="Thang M."/>
            <person name="Chan C."/>
        </authorList>
    </citation>
    <scope>NUCLEOTIDE SEQUENCE</scope>
</reference>
<keyword evidence="2" id="KW-1185">Reference proteome</keyword>
<evidence type="ECO:0000313" key="2">
    <source>
        <dbReference type="Proteomes" id="UP000649617"/>
    </source>
</evidence>
<dbReference type="Proteomes" id="UP000649617">
    <property type="component" value="Unassembled WGS sequence"/>
</dbReference>
<organism evidence="1 2">
    <name type="scientific">Symbiodinium pilosum</name>
    <name type="common">Dinoflagellate</name>
    <dbReference type="NCBI Taxonomy" id="2952"/>
    <lineage>
        <taxon>Eukaryota</taxon>
        <taxon>Sar</taxon>
        <taxon>Alveolata</taxon>
        <taxon>Dinophyceae</taxon>
        <taxon>Suessiales</taxon>
        <taxon>Symbiodiniaceae</taxon>
        <taxon>Symbiodinium</taxon>
    </lineage>
</organism>
<comment type="caution">
    <text evidence="1">The sequence shown here is derived from an EMBL/GenBank/DDBJ whole genome shotgun (WGS) entry which is preliminary data.</text>
</comment>
<evidence type="ECO:0000313" key="1">
    <source>
        <dbReference type="EMBL" id="CAE7368562.1"/>
    </source>
</evidence>
<dbReference type="AlphaFoldDB" id="A0A812Q2U3"/>
<name>A0A812Q2U3_SYMPI</name>
<feature type="non-terminal residue" evidence="1">
    <location>
        <position position="1"/>
    </location>
</feature>
<accession>A0A812Q2U3</accession>
<protein>
    <submittedName>
        <fullName evidence="1">RbcL protein</fullName>
    </submittedName>
</protein>
<dbReference type="OrthoDB" id="10384554at2759"/>
<dbReference type="EMBL" id="CAJNIZ010015003">
    <property type="protein sequence ID" value="CAE7368562.1"/>
    <property type="molecule type" value="Genomic_DNA"/>
</dbReference>